<organism evidence="6 7">
    <name type="scientific">Caproicibacterium amylolyticum</name>
    <dbReference type="NCBI Taxonomy" id="2766537"/>
    <lineage>
        <taxon>Bacteria</taxon>
        <taxon>Bacillati</taxon>
        <taxon>Bacillota</taxon>
        <taxon>Clostridia</taxon>
        <taxon>Eubacteriales</taxon>
        <taxon>Oscillospiraceae</taxon>
        <taxon>Caproicibacterium</taxon>
    </lineage>
</organism>
<evidence type="ECO:0000256" key="1">
    <source>
        <dbReference type="ARBA" id="ARBA00023015"/>
    </source>
</evidence>
<dbReference type="PROSITE" id="PS50932">
    <property type="entry name" value="HTH_LACI_2"/>
    <property type="match status" value="1"/>
</dbReference>
<keyword evidence="1" id="KW-0805">Transcription regulation</keyword>
<protein>
    <submittedName>
        <fullName evidence="6">LacI family DNA-binding transcriptional regulator</fullName>
    </submittedName>
</protein>
<dbReference type="InterPro" id="IPR001387">
    <property type="entry name" value="Cro/C1-type_HTH"/>
</dbReference>
<feature type="domain" description="HTH lacI-type" evidence="4">
    <location>
        <begin position="2"/>
        <end position="57"/>
    </location>
</feature>
<dbReference type="SUPFAM" id="SSF53822">
    <property type="entry name" value="Periplasmic binding protein-like I"/>
    <property type="match status" value="1"/>
</dbReference>
<dbReference type="PROSITE" id="PS50943">
    <property type="entry name" value="HTH_CROC1"/>
    <property type="match status" value="1"/>
</dbReference>
<name>A0A7G9WIC4_9FIRM</name>
<dbReference type="InterPro" id="IPR000843">
    <property type="entry name" value="HTH_LacI"/>
</dbReference>
<dbReference type="Proteomes" id="UP000516046">
    <property type="component" value="Chromosome"/>
</dbReference>
<dbReference type="AlphaFoldDB" id="A0A7G9WIC4"/>
<dbReference type="Gene3D" id="3.40.50.2300">
    <property type="match status" value="2"/>
</dbReference>
<feature type="domain" description="HTH cro/C1-type" evidence="5">
    <location>
        <begin position="2"/>
        <end position="47"/>
    </location>
</feature>
<dbReference type="InterPro" id="IPR010982">
    <property type="entry name" value="Lambda_DNA-bd_dom_sf"/>
</dbReference>
<dbReference type="InterPro" id="IPR028082">
    <property type="entry name" value="Peripla_BP_I"/>
</dbReference>
<evidence type="ECO:0000259" key="4">
    <source>
        <dbReference type="PROSITE" id="PS50932"/>
    </source>
</evidence>
<evidence type="ECO:0000256" key="2">
    <source>
        <dbReference type="ARBA" id="ARBA00023125"/>
    </source>
</evidence>
<dbReference type="Gene3D" id="1.10.260.40">
    <property type="entry name" value="lambda repressor-like DNA-binding domains"/>
    <property type="match status" value="1"/>
</dbReference>
<dbReference type="SUPFAM" id="SSF47413">
    <property type="entry name" value="lambda repressor-like DNA-binding domains"/>
    <property type="match status" value="1"/>
</dbReference>
<evidence type="ECO:0000256" key="3">
    <source>
        <dbReference type="ARBA" id="ARBA00023163"/>
    </source>
</evidence>
<keyword evidence="2 6" id="KW-0238">DNA-binding</keyword>
<dbReference type="PANTHER" id="PTHR30146:SF24">
    <property type="entry name" value="XYLOSE OPERON REGULATORY PROTEIN"/>
    <property type="match status" value="1"/>
</dbReference>
<evidence type="ECO:0000313" key="7">
    <source>
        <dbReference type="Proteomes" id="UP000516046"/>
    </source>
</evidence>
<dbReference type="GO" id="GO:0000976">
    <property type="term" value="F:transcription cis-regulatory region binding"/>
    <property type="evidence" value="ECO:0007669"/>
    <property type="project" value="TreeGrafter"/>
</dbReference>
<dbReference type="EMBL" id="CP060696">
    <property type="protein sequence ID" value="QNO18436.1"/>
    <property type="molecule type" value="Genomic_DNA"/>
</dbReference>
<proteinExistence type="predicted"/>
<dbReference type="KEGG" id="caml:H6X83_01930"/>
<dbReference type="GO" id="GO:0003700">
    <property type="term" value="F:DNA-binding transcription factor activity"/>
    <property type="evidence" value="ECO:0007669"/>
    <property type="project" value="TreeGrafter"/>
</dbReference>
<gene>
    <name evidence="6" type="ORF">H6X83_01930</name>
</gene>
<reference evidence="6 7" key="1">
    <citation type="submission" date="2020-08" db="EMBL/GenBank/DDBJ databases">
        <authorList>
            <person name="Ren C."/>
            <person name="Gu Y."/>
            <person name="Xu Y."/>
        </authorList>
    </citation>
    <scope>NUCLEOTIDE SEQUENCE [LARGE SCALE GENOMIC DNA]</scope>
    <source>
        <strain evidence="6 7">LBM18003</strain>
    </source>
</reference>
<dbReference type="CDD" id="cd06267">
    <property type="entry name" value="PBP1_LacI_sugar_binding-like"/>
    <property type="match status" value="1"/>
</dbReference>
<keyword evidence="3" id="KW-0804">Transcription</keyword>
<keyword evidence="7" id="KW-1185">Reference proteome</keyword>
<dbReference type="InterPro" id="IPR046335">
    <property type="entry name" value="LacI/GalR-like_sensor"/>
</dbReference>
<dbReference type="SMART" id="SM00354">
    <property type="entry name" value="HTH_LACI"/>
    <property type="match status" value="1"/>
</dbReference>
<dbReference type="CDD" id="cd01392">
    <property type="entry name" value="HTH_LacI"/>
    <property type="match status" value="1"/>
</dbReference>
<evidence type="ECO:0000259" key="5">
    <source>
        <dbReference type="PROSITE" id="PS50943"/>
    </source>
</evidence>
<dbReference type="Pfam" id="PF13377">
    <property type="entry name" value="Peripla_BP_3"/>
    <property type="match status" value="1"/>
</dbReference>
<evidence type="ECO:0000313" key="6">
    <source>
        <dbReference type="EMBL" id="QNO18436.1"/>
    </source>
</evidence>
<accession>A0A7G9WIC4</accession>
<dbReference type="RefSeq" id="WP_212507499.1">
    <property type="nucleotide sequence ID" value="NZ_CP060696.1"/>
</dbReference>
<dbReference type="Pfam" id="PF00356">
    <property type="entry name" value="LacI"/>
    <property type="match status" value="1"/>
</dbReference>
<sequence length="340" mass="38129">MITIKQLAEKIGVSSTTVSNVIHGNTQEVSPATIEKVQQVIKESHYVPNMNARNLARNQTRIIGVILCFEKGIGAQALADPFNGELVGSIAAAIEERQFYMMVHITNKEEEAIHLALSWNVDGLIICNMHKDAWGHIETITHKPVVFIDSYFDGKDHLFANIGLDDRSGGYQLTSYLIKHGHRQIAFSSDNLISVDFERFQGYREALHDHGITYQDSWYIPFSADDHEKAPAELLHRRNEFTAAFFASDYYAMLAMNYLQDNGLQIPQELSVVGFDDNILGKNARPALTTMHQDPSQKGAMAVSLLMDMLNGKPPAETNIHLPVHLVERKSVRTIAQDDQ</sequence>
<dbReference type="PANTHER" id="PTHR30146">
    <property type="entry name" value="LACI-RELATED TRANSCRIPTIONAL REPRESSOR"/>
    <property type="match status" value="1"/>
</dbReference>